<gene>
    <name evidence="1" type="ORF">TTHERM_000238748</name>
</gene>
<sequence>MSQVLSKLDMKLYIKFYPSSNKDKTHHKCIVIHSQQDFKNLQKSKDNLKYTINYKSLYVYNSLCIRLHNSYHLALQKILDQNTCKLVLKEEGFEIQKQSCSRLHILFCQMINNLDMLKDIKSHQKKHIKSKYKIIHKMQDQMIQLL</sequence>
<organism evidence="1 2">
    <name type="scientific">Tetrahymena thermophila (strain SB210)</name>
    <dbReference type="NCBI Taxonomy" id="312017"/>
    <lineage>
        <taxon>Eukaryota</taxon>
        <taxon>Sar</taxon>
        <taxon>Alveolata</taxon>
        <taxon>Ciliophora</taxon>
        <taxon>Intramacronucleata</taxon>
        <taxon>Oligohymenophorea</taxon>
        <taxon>Hymenostomatida</taxon>
        <taxon>Tetrahymenina</taxon>
        <taxon>Tetrahymenidae</taxon>
        <taxon>Tetrahymena</taxon>
    </lineage>
</organism>
<dbReference type="EMBL" id="GG662443">
    <property type="protein sequence ID" value="EWS71775.1"/>
    <property type="molecule type" value="Genomic_DNA"/>
</dbReference>
<dbReference type="InParanoid" id="W7WY36"/>
<protein>
    <submittedName>
        <fullName evidence="1">Uncharacterized protein</fullName>
    </submittedName>
</protein>
<name>W7WY36_TETTS</name>
<keyword evidence="2" id="KW-1185">Reference proteome</keyword>
<dbReference type="KEGG" id="tet:TTHERM_000238748"/>
<dbReference type="RefSeq" id="XP_012655662.1">
    <property type="nucleotide sequence ID" value="XM_012800208.1"/>
</dbReference>
<dbReference type="AlphaFoldDB" id="W7WY36"/>
<dbReference type="Proteomes" id="UP000009168">
    <property type="component" value="Unassembled WGS sequence"/>
</dbReference>
<proteinExistence type="predicted"/>
<dbReference type="GeneID" id="24437945"/>
<evidence type="ECO:0000313" key="1">
    <source>
        <dbReference type="EMBL" id="EWS71775.1"/>
    </source>
</evidence>
<evidence type="ECO:0000313" key="2">
    <source>
        <dbReference type="Proteomes" id="UP000009168"/>
    </source>
</evidence>
<reference evidence="2" key="1">
    <citation type="journal article" date="2006" name="PLoS Biol.">
        <title>Macronuclear genome sequence of the ciliate Tetrahymena thermophila, a model eukaryote.</title>
        <authorList>
            <person name="Eisen J.A."/>
            <person name="Coyne R.S."/>
            <person name="Wu M."/>
            <person name="Wu D."/>
            <person name="Thiagarajan M."/>
            <person name="Wortman J.R."/>
            <person name="Badger J.H."/>
            <person name="Ren Q."/>
            <person name="Amedeo P."/>
            <person name="Jones K.M."/>
            <person name="Tallon L.J."/>
            <person name="Delcher A.L."/>
            <person name="Salzberg S.L."/>
            <person name="Silva J.C."/>
            <person name="Haas B.J."/>
            <person name="Majoros W.H."/>
            <person name="Farzad M."/>
            <person name="Carlton J.M."/>
            <person name="Smith R.K. Jr."/>
            <person name="Garg J."/>
            <person name="Pearlman R.E."/>
            <person name="Karrer K.M."/>
            <person name="Sun L."/>
            <person name="Manning G."/>
            <person name="Elde N.C."/>
            <person name="Turkewitz A.P."/>
            <person name="Asai D.J."/>
            <person name="Wilkes D.E."/>
            <person name="Wang Y."/>
            <person name="Cai H."/>
            <person name="Collins K."/>
            <person name="Stewart B.A."/>
            <person name="Lee S.R."/>
            <person name="Wilamowska K."/>
            <person name="Weinberg Z."/>
            <person name="Ruzzo W.L."/>
            <person name="Wloga D."/>
            <person name="Gaertig J."/>
            <person name="Frankel J."/>
            <person name="Tsao C.-C."/>
            <person name="Gorovsky M.A."/>
            <person name="Keeling P.J."/>
            <person name="Waller R.F."/>
            <person name="Patron N.J."/>
            <person name="Cherry J.M."/>
            <person name="Stover N.A."/>
            <person name="Krieger C.J."/>
            <person name="del Toro C."/>
            <person name="Ryder H.F."/>
            <person name="Williamson S.C."/>
            <person name="Barbeau R.A."/>
            <person name="Hamilton E.P."/>
            <person name="Orias E."/>
        </authorList>
    </citation>
    <scope>NUCLEOTIDE SEQUENCE [LARGE SCALE GENOMIC DNA]</scope>
    <source>
        <strain evidence="2">SB210</strain>
    </source>
</reference>
<accession>W7WY36</accession>